<dbReference type="EMBL" id="CP000806">
    <property type="protein sequence ID" value="ACB53635.1"/>
    <property type="molecule type" value="Genomic_DNA"/>
</dbReference>
<reference evidence="1 2" key="1">
    <citation type="journal article" date="2008" name="Proc. Natl. Acad. Sci. U.S.A.">
        <title>The genome of Cyanothece 51142, a unicellular diazotrophic cyanobacterium important in the marine nitrogen cycle.</title>
        <authorList>
            <person name="Welsh E.A."/>
            <person name="Liberton M."/>
            <person name="Stoeckel J."/>
            <person name="Loh T."/>
            <person name="Elvitigala T."/>
            <person name="Wang C."/>
            <person name="Wollam A."/>
            <person name="Fulton R.S."/>
            <person name="Clifton S.W."/>
            <person name="Jacobs J.M."/>
            <person name="Aurora R."/>
            <person name="Ghosh B.K."/>
            <person name="Sherman L.A."/>
            <person name="Smith R.D."/>
            <person name="Wilson R.K."/>
            <person name="Pakrasi H.B."/>
        </authorList>
    </citation>
    <scope>NUCLEOTIDE SEQUENCE [LARGE SCALE GENOMIC DNA]</scope>
    <source>
        <strain evidence="2">ATCC 51142 / BH68</strain>
    </source>
</reference>
<accession>B1WSQ6</accession>
<dbReference type="KEGG" id="cyt:cce_4287"/>
<sequence>MTLLNSINPSISYYHLRSNINISSLQTLFSNIPKDPYIQEGYRYKSLARCRVKENIIEKQPHRPLYQNKTINPINGGLVRVYPEIDNLDDAKEAILLFSNAFKIDYSYEILVQAQRTKCTDKAGGITTPEGFHRDDIAFLGILCINQYNILGSETQLKDNQGNIVFRKVLNPGEMLLINDSKLLHYTSPITLKNPESNQFGFRDVLIISSAKEFVNQDPNFAKN</sequence>
<organism evidence="1 2">
    <name type="scientific">Crocosphaera subtropica (strain ATCC 51142 / BH68)</name>
    <name type="common">Cyanothece sp. (strain ATCC 51142)</name>
    <dbReference type="NCBI Taxonomy" id="43989"/>
    <lineage>
        <taxon>Bacteria</taxon>
        <taxon>Bacillati</taxon>
        <taxon>Cyanobacteriota</taxon>
        <taxon>Cyanophyceae</taxon>
        <taxon>Oscillatoriophycideae</taxon>
        <taxon>Chroococcales</taxon>
        <taxon>Aphanothecaceae</taxon>
        <taxon>Crocosphaera</taxon>
        <taxon>Crocosphaera subtropica</taxon>
    </lineage>
</organism>
<gene>
    <name evidence="1" type="ordered locus">cce_4287</name>
</gene>
<evidence type="ECO:0008006" key="3">
    <source>
        <dbReference type="Google" id="ProtNLM"/>
    </source>
</evidence>
<dbReference type="Pfam" id="PF10014">
    <property type="entry name" value="2OG-Fe_Oxy_2"/>
    <property type="match status" value="1"/>
</dbReference>
<dbReference type="STRING" id="43989.cce_4287"/>
<name>B1WSQ6_CROS5</name>
<dbReference type="Gene3D" id="2.60.120.620">
    <property type="entry name" value="q2cbj1_9rhob like domain"/>
    <property type="match status" value="1"/>
</dbReference>
<protein>
    <recommendedName>
        <fullName evidence="3">2OG-Fe dioxygenase family protein</fullName>
    </recommendedName>
</protein>
<dbReference type="GO" id="GO:0051213">
    <property type="term" value="F:dioxygenase activity"/>
    <property type="evidence" value="ECO:0007669"/>
    <property type="project" value="InterPro"/>
</dbReference>
<dbReference type="Proteomes" id="UP000001203">
    <property type="component" value="Chromosome circular"/>
</dbReference>
<keyword evidence="2" id="KW-1185">Reference proteome</keyword>
<evidence type="ECO:0000313" key="2">
    <source>
        <dbReference type="Proteomes" id="UP000001203"/>
    </source>
</evidence>
<proteinExistence type="predicted"/>
<evidence type="ECO:0000313" key="1">
    <source>
        <dbReference type="EMBL" id="ACB53635.1"/>
    </source>
</evidence>
<dbReference type="HOGENOM" id="CLU_078728_0_0_3"/>
<dbReference type="RefSeq" id="WP_009543648.1">
    <property type="nucleotide sequence ID" value="NC_010546.1"/>
</dbReference>
<dbReference type="InterPro" id="IPR018724">
    <property type="entry name" value="2OG-Fe_dioxygenase"/>
</dbReference>
<dbReference type="eggNOG" id="COG4340">
    <property type="taxonomic scope" value="Bacteria"/>
</dbReference>
<dbReference type="AlphaFoldDB" id="B1WSQ6"/>
<dbReference type="OrthoDB" id="6681382at2"/>